<evidence type="ECO:0000256" key="4">
    <source>
        <dbReference type="ARBA" id="ARBA00022729"/>
    </source>
</evidence>
<dbReference type="Pfam" id="PF03480">
    <property type="entry name" value="DctP"/>
    <property type="match status" value="1"/>
</dbReference>
<dbReference type="InterPro" id="IPR018389">
    <property type="entry name" value="DctP_fam"/>
</dbReference>
<comment type="similarity">
    <text evidence="2">Belongs to the bacterial solute-binding protein 7 family.</text>
</comment>
<reference evidence="7 8" key="1">
    <citation type="submission" date="2021-01" db="EMBL/GenBank/DDBJ databases">
        <title>Biogeographic distribution of Paracoccus.</title>
        <authorList>
            <person name="Hollensteiner J."/>
            <person name="Leineberger J."/>
            <person name="Brinkhoff T."/>
            <person name="Daniel R."/>
        </authorList>
    </citation>
    <scope>NUCLEOTIDE SEQUENCE [LARGE SCALE GENOMIC DNA]</scope>
    <source>
        <strain evidence="7 8">LMG25392</strain>
    </source>
</reference>
<evidence type="ECO:0000256" key="5">
    <source>
        <dbReference type="ARBA" id="ARBA00022764"/>
    </source>
</evidence>
<dbReference type="NCBIfam" id="TIGR00787">
    <property type="entry name" value="dctP"/>
    <property type="match status" value="1"/>
</dbReference>
<name>A0ABY7SWH3_9RHOB</name>
<evidence type="ECO:0000313" key="7">
    <source>
        <dbReference type="EMBL" id="WCR11371.1"/>
    </source>
</evidence>
<protein>
    <submittedName>
        <fullName evidence="7">Sialic acid TRAP transporter substrate-binding protein SiaP</fullName>
    </submittedName>
</protein>
<proteinExistence type="inferred from homology"/>
<dbReference type="EMBL" id="CP067134">
    <property type="protein sequence ID" value="WCR11371.1"/>
    <property type="molecule type" value="Genomic_DNA"/>
</dbReference>
<evidence type="ECO:0000256" key="3">
    <source>
        <dbReference type="ARBA" id="ARBA00022448"/>
    </source>
</evidence>
<dbReference type="SUPFAM" id="SSF53850">
    <property type="entry name" value="Periplasmic binding protein-like II"/>
    <property type="match status" value="1"/>
</dbReference>
<accession>A0ABY7SWH3</accession>
<dbReference type="PIRSF" id="PIRSF006470">
    <property type="entry name" value="DctB"/>
    <property type="match status" value="1"/>
</dbReference>
<dbReference type="CDD" id="cd13672">
    <property type="entry name" value="PBP2_TRAP_Siap"/>
    <property type="match status" value="1"/>
</dbReference>
<comment type="subcellular location">
    <subcellularLocation>
        <location evidence="1">Periplasm</location>
    </subcellularLocation>
</comment>
<organism evidence="7 8">
    <name type="scientific">Paracoccus stylophorae</name>
    <dbReference type="NCBI Taxonomy" id="659350"/>
    <lineage>
        <taxon>Bacteria</taxon>
        <taxon>Pseudomonadati</taxon>
        <taxon>Pseudomonadota</taxon>
        <taxon>Alphaproteobacteria</taxon>
        <taxon>Rhodobacterales</taxon>
        <taxon>Paracoccaceae</taxon>
        <taxon>Paracoccus</taxon>
    </lineage>
</organism>
<evidence type="ECO:0000256" key="6">
    <source>
        <dbReference type="SAM" id="SignalP"/>
    </source>
</evidence>
<feature type="chain" id="PRO_5047194881" evidence="6">
    <location>
        <begin position="22"/>
        <end position="318"/>
    </location>
</feature>
<feature type="signal peptide" evidence="6">
    <location>
        <begin position="1"/>
        <end position="21"/>
    </location>
</feature>
<dbReference type="InterPro" id="IPR004682">
    <property type="entry name" value="TRAP_DctP"/>
</dbReference>
<evidence type="ECO:0000256" key="1">
    <source>
        <dbReference type="ARBA" id="ARBA00004418"/>
    </source>
</evidence>
<dbReference type="Gene3D" id="3.40.190.170">
    <property type="entry name" value="Bacterial extracellular solute-binding protein, family 7"/>
    <property type="match status" value="1"/>
</dbReference>
<dbReference type="NCBIfam" id="NF037995">
    <property type="entry name" value="TRAP_S1"/>
    <property type="match status" value="1"/>
</dbReference>
<keyword evidence="8" id="KW-1185">Reference proteome</keyword>
<keyword evidence="5" id="KW-0574">Periplasm</keyword>
<sequence length="318" mass="34811">MLTKFLMAGAAVIALSAAADARELTLGLQDNEATPVYKGAAEFARSLEEISGGELTVTLFPSATLGDFKAMVQQAQAGELDMVITGYPDMSYTIPELKLIGAPYVISDYDQLKRVVDGPWGQEMAGKFEEQGIHVLDVWYYGTRQTTANKPINSIEDMQGLRLRTPNVPFLIAYAEAVGATPAPVAFPEVYLALQTNQVDAQENPLTTIDAQKFYEVQSSVALTNHFVASSAVLIGKDTWDGFSDQEKEWINTAIEAGGKLNDDLLQTGEEELLKVFEERGLTITRPDLEPFREAMQGYYDTLEEEFGEGSIANVTAE</sequence>
<evidence type="ECO:0000313" key="8">
    <source>
        <dbReference type="Proteomes" id="UP001218412"/>
    </source>
</evidence>
<gene>
    <name evidence="7" type="ORF">JHW45_02915</name>
</gene>
<dbReference type="Proteomes" id="UP001218412">
    <property type="component" value="Chromosome"/>
</dbReference>
<dbReference type="PANTHER" id="PTHR33376:SF4">
    <property type="entry name" value="SIALIC ACID-BINDING PERIPLASMIC PROTEIN SIAP"/>
    <property type="match status" value="1"/>
</dbReference>
<keyword evidence="3" id="KW-0813">Transport</keyword>
<dbReference type="PANTHER" id="PTHR33376">
    <property type="match status" value="1"/>
</dbReference>
<keyword evidence="4 6" id="KW-0732">Signal</keyword>
<dbReference type="RefSeq" id="WP_272859473.1">
    <property type="nucleotide sequence ID" value="NZ_CP067134.1"/>
</dbReference>
<dbReference type="InterPro" id="IPR038404">
    <property type="entry name" value="TRAP_DctP_sf"/>
</dbReference>
<evidence type="ECO:0000256" key="2">
    <source>
        <dbReference type="ARBA" id="ARBA00009023"/>
    </source>
</evidence>